<keyword evidence="3" id="KW-1185">Reference proteome</keyword>
<feature type="region of interest" description="Disordered" evidence="1">
    <location>
        <begin position="1"/>
        <end position="27"/>
    </location>
</feature>
<comment type="caution">
    <text evidence="2">The sequence shown here is derived from an EMBL/GenBank/DDBJ whole genome shotgun (WGS) entry which is preliminary data.</text>
</comment>
<name>A0A8T0HBG0_CERPU</name>
<organism evidence="2 3">
    <name type="scientific">Ceratodon purpureus</name>
    <name type="common">Fire moss</name>
    <name type="synonym">Dicranum purpureum</name>
    <dbReference type="NCBI Taxonomy" id="3225"/>
    <lineage>
        <taxon>Eukaryota</taxon>
        <taxon>Viridiplantae</taxon>
        <taxon>Streptophyta</taxon>
        <taxon>Embryophyta</taxon>
        <taxon>Bryophyta</taxon>
        <taxon>Bryophytina</taxon>
        <taxon>Bryopsida</taxon>
        <taxon>Dicranidae</taxon>
        <taxon>Pseudoditrichales</taxon>
        <taxon>Ditrichaceae</taxon>
        <taxon>Ceratodon</taxon>
    </lineage>
</organism>
<evidence type="ECO:0000313" key="3">
    <source>
        <dbReference type="Proteomes" id="UP000822688"/>
    </source>
</evidence>
<protein>
    <submittedName>
        <fullName evidence="2">Uncharacterized protein</fullName>
    </submittedName>
</protein>
<gene>
    <name evidence="2" type="ORF">KC19_6G005700</name>
</gene>
<reference evidence="2 3" key="1">
    <citation type="submission" date="2020-06" db="EMBL/GenBank/DDBJ databases">
        <title>WGS assembly of Ceratodon purpureus strain R40.</title>
        <authorList>
            <person name="Carey S.B."/>
            <person name="Jenkins J."/>
            <person name="Shu S."/>
            <person name="Lovell J.T."/>
            <person name="Sreedasyam A."/>
            <person name="Maumus F."/>
            <person name="Tiley G.P."/>
            <person name="Fernandez-Pozo N."/>
            <person name="Barry K."/>
            <person name="Chen C."/>
            <person name="Wang M."/>
            <person name="Lipzen A."/>
            <person name="Daum C."/>
            <person name="Saski C.A."/>
            <person name="Payton A.C."/>
            <person name="Mcbreen J.C."/>
            <person name="Conrad R.E."/>
            <person name="Kollar L.M."/>
            <person name="Olsson S."/>
            <person name="Huttunen S."/>
            <person name="Landis J.B."/>
            <person name="Wickett N.J."/>
            <person name="Johnson M.G."/>
            <person name="Rensing S.A."/>
            <person name="Grimwood J."/>
            <person name="Schmutz J."/>
            <person name="Mcdaniel S.F."/>
        </authorList>
    </citation>
    <scope>NUCLEOTIDE SEQUENCE [LARGE SCALE GENOMIC DNA]</scope>
    <source>
        <strain evidence="2 3">R40</strain>
    </source>
</reference>
<evidence type="ECO:0000256" key="1">
    <source>
        <dbReference type="SAM" id="MobiDB-lite"/>
    </source>
</evidence>
<feature type="compositionally biased region" description="Basic residues" evidence="1">
    <location>
        <begin position="1"/>
        <end position="10"/>
    </location>
</feature>
<evidence type="ECO:0000313" key="2">
    <source>
        <dbReference type="EMBL" id="KAG0568245.1"/>
    </source>
</evidence>
<dbReference type="AlphaFoldDB" id="A0A8T0HBG0"/>
<sequence length="103" mass="11450">MSHAQAKRPSLRNTSTHSGTFEFPQPNSSLLSRIQVPTRPFHCIASASVPHCPFHHRTCIALHRIALHCPLSNLTLHSIVLYSGRVWLGEGSCRSDCYLAMTT</sequence>
<dbReference type="Proteomes" id="UP000822688">
    <property type="component" value="Chromosome 6"/>
</dbReference>
<dbReference type="EMBL" id="CM026427">
    <property type="protein sequence ID" value="KAG0568245.1"/>
    <property type="molecule type" value="Genomic_DNA"/>
</dbReference>
<proteinExistence type="predicted"/>
<accession>A0A8T0HBG0</accession>
<feature type="compositionally biased region" description="Polar residues" evidence="1">
    <location>
        <begin position="11"/>
        <end position="27"/>
    </location>
</feature>